<feature type="region of interest" description="Disordered" evidence="2">
    <location>
        <begin position="1"/>
        <end position="39"/>
    </location>
</feature>
<evidence type="ECO:0000256" key="3">
    <source>
        <dbReference type="SAM" id="Phobius"/>
    </source>
</evidence>
<accession>A0A1W6V9U4</accession>
<keyword evidence="4" id="KW-0614">Plasmid</keyword>
<name>A0A1W6V9U4_VIBAL</name>
<feature type="transmembrane region" description="Helical" evidence="3">
    <location>
        <begin position="173"/>
        <end position="198"/>
    </location>
</feature>
<evidence type="ECO:0000256" key="2">
    <source>
        <dbReference type="SAM" id="MobiDB-lite"/>
    </source>
</evidence>
<feature type="compositionally biased region" description="Low complexity" evidence="2">
    <location>
        <begin position="203"/>
        <end position="218"/>
    </location>
</feature>
<proteinExistence type="predicted"/>
<keyword evidence="3" id="KW-1133">Transmembrane helix</keyword>
<gene>
    <name evidence="4" type="ORF">K05K4_51910</name>
</gene>
<feature type="region of interest" description="Disordered" evidence="2">
    <location>
        <begin position="203"/>
        <end position="227"/>
    </location>
</feature>
<feature type="compositionally biased region" description="Acidic residues" evidence="2">
    <location>
        <begin position="156"/>
        <end position="165"/>
    </location>
</feature>
<keyword evidence="3" id="KW-0812">Transmembrane</keyword>
<organism evidence="4">
    <name type="scientific">Vibrio alginolyticus</name>
    <dbReference type="NCBI Taxonomy" id="663"/>
    <lineage>
        <taxon>Bacteria</taxon>
        <taxon>Pseudomonadati</taxon>
        <taxon>Pseudomonadota</taxon>
        <taxon>Gammaproteobacteria</taxon>
        <taxon>Vibrionales</taxon>
        <taxon>Vibrionaceae</taxon>
        <taxon>Vibrio</taxon>
    </lineage>
</organism>
<keyword evidence="3" id="KW-0472">Membrane</keyword>
<feature type="coiled-coil region" evidence="1">
    <location>
        <begin position="277"/>
        <end position="364"/>
    </location>
</feature>
<feature type="region of interest" description="Disordered" evidence="2">
    <location>
        <begin position="94"/>
        <end position="165"/>
    </location>
</feature>
<sequence length="490" mass="54526">MSGKSELDEVNTQEYEPVDSTNGLASFDEDNDFEQSFSDEELFAEFQATPSSEQQFIDEMNNDTFVTHEAFEIEEGGSSDEKVLQSAVEAFGEEDLNNEFSTEESTIRAAIEPNMDYKKNKKSGGKTQNKQVNEPEESQNHEFQKAPEAPQNDPELHDDELDPDDMPQKKKPILLYVVVFLVVGTILGGVAFGFKLVLDSANSTPKSVTTTSQPVPSSRDQAPKEQTPAIETNFSTSSDDITDEVFNGIAGLESGSGTSQSDALLIADQDPAVRKLFDEQQQKINELQSQILQENTKKNDLANLATEAESERDNALRQLQTVQKDLEQLKREKSINDADYQKVINGLKEEITNVEGELAKSKNIIDKQNIQLQESKTRASLQASRDSKVIAELAQNVKSLTEQITKLNTPKKSAPRNRKPLAELRFIGANYAENSMIFEVYRSGVKDNKPIQLSKGEQLNGRGVIANIDDYGCISFITGKQYQPMNAKCR</sequence>
<evidence type="ECO:0000313" key="4">
    <source>
        <dbReference type="EMBL" id="ARP21893.1"/>
    </source>
</evidence>
<protein>
    <submittedName>
        <fullName evidence="4">Uncharacterized protein</fullName>
    </submittedName>
</protein>
<feature type="compositionally biased region" description="Polar residues" evidence="2">
    <location>
        <begin position="10"/>
        <end position="24"/>
    </location>
</feature>
<evidence type="ECO:0000256" key="1">
    <source>
        <dbReference type="SAM" id="Coils"/>
    </source>
</evidence>
<geneLocation type="plasmid" evidence="4">
    <name>pL289</name>
</geneLocation>
<dbReference type="AlphaFoldDB" id="A0A1W6V9U4"/>
<reference evidence="4" key="1">
    <citation type="submission" date="2016-10" db="EMBL/GenBank/DDBJ databases">
        <title>The High Quality Genome of Vibrio alginolyticus K01M1.</title>
        <authorList>
            <person name="Wendling C."/>
            <person name="Chibani C.M."/>
            <person name="Hertel R."/>
            <person name="Sproer C."/>
            <person name="Bunk B."/>
            <person name="Overmann J."/>
            <person name="Roth O."/>
            <person name="Liesegang H."/>
        </authorList>
    </citation>
    <scope>NUCLEOTIDE SEQUENCE</scope>
    <source>
        <strain evidence="4">K05K4</strain>
        <plasmid evidence="4">pL289</plasmid>
    </source>
</reference>
<dbReference type="RefSeq" id="WP_086048468.1">
    <property type="nucleotide sequence ID" value="NZ_CP017898.1"/>
</dbReference>
<dbReference type="EMBL" id="CP017904">
    <property type="protein sequence ID" value="ARP21893.1"/>
    <property type="molecule type" value="Genomic_DNA"/>
</dbReference>
<feature type="compositionally biased region" description="Acidic residues" evidence="2">
    <location>
        <begin position="27"/>
        <end position="39"/>
    </location>
</feature>
<keyword evidence="1" id="KW-0175">Coiled coil</keyword>